<reference evidence="8 9" key="1">
    <citation type="journal article" date="2019" name="Sci. Rep.">
        <title>Comparative genomics of chytrid fungi reveal insights into the obligate biotrophic and pathogenic lifestyle of Synchytrium endobioticum.</title>
        <authorList>
            <person name="van de Vossenberg B.T.L.H."/>
            <person name="Warris S."/>
            <person name="Nguyen H.D.T."/>
            <person name="van Gent-Pelzer M.P.E."/>
            <person name="Joly D.L."/>
            <person name="van de Geest H.C."/>
            <person name="Bonants P.J.M."/>
            <person name="Smith D.S."/>
            <person name="Levesque C.A."/>
            <person name="van der Lee T.A.J."/>
        </authorList>
    </citation>
    <scope>NUCLEOTIDE SEQUENCE [LARGE SCALE GENOMIC DNA]</scope>
    <source>
        <strain evidence="8 9">CBS 809.83</strain>
    </source>
</reference>
<feature type="transmembrane region" description="Helical" evidence="7">
    <location>
        <begin position="151"/>
        <end position="172"/>
    </location>
</feature>
<sequence length="562" mass="61022">MPEYDIQEQELVRRLDVRLMPVLALLYLASVVDRGTQFHARITHHASGAGVRHDIKTDDGGFVLALVAYGIASFIFVMPSTFGFRKYGPARWFGAMVMGWGLVTACSAATNNMAGWVVTKVVLGALQAGFLPGLMLYILSFYTREEWATRMSWVVSSATIAVSFLGVFADWGSQFDGTKGLQTWRWMFVCTGILSMVAGGAALFFLPSYPETCAFLTPADRVLAVARGHDGSEGGGGHESDDDAHRIGSSIHKPKPPRIKFAMGQFIEALMDLRNWLFAASFCFISITMDVLITLGPQVAATSFSLTSQFLQKNADDPDSIADAIEDVENGTRHARMVAAIPYLVGGITAFICAWHSDRTGDRALHATIPLLISSIGFATLAFIPVSLSGAGPWRYFLGLLPATAGVVAAFPCLLSYALDKAQGDTNRVSVAAITFSFGQAFSQAVASPGSLLLSDASSTSIHAVGAGVCACGICFSAFCVLLIRWMYRREETQMWGKGPGLRRLLNDADEGKAWDVELSQADVFMDQKKPMNKHRKASGFWADDNEAKNDSDWDLQEYASR</sequence>
<keyword evidence="2" id="KW-0813">Transport</keyword>
<evidence type="ECO:0000256" key="6">
    <source>
        <dbReference type="SAM" id="MobiDB-lite"/>
    </source>
</evidence>
<feature type="transmembrane region" description="Helical" evidence="7">
    <location>
        <begin position="337"/>
        <end position="355"/>
    </location>
</feature>
<dbReference type="EMBL" id="QEAQ01000051">
    <property type="protein sequence ID" value="TPX57520.1"/>
    <property type="molecule type" value="Genomic_DNA"/>
</dbReference>
<dbReference type="Pfam" id="PF07690">
    <property type="entry name" value="MFS_1"/>
    <property type="match status" value="1"/>
</dbReference>
<comment type="caution">
    <text evidence="8">The sequence shown here is derived from an EMBL/GenBank/DDBJ whole genome shotgun (WGS) entry which is preliminary data.</text>
</comment>
<dbReference type="STRING" id="109895.A0A507E341"/>
<keyword evidence="4 7" id="KW-1133">Transmembrane helix</keyword>
<protein>
    <recommendedName>
        <fullName evidence="10">Major facilitator superfamily (MFS) profile domain-containing protein</fullName>
    </recommendedName>
</protein>
<dbReference type="OrthoDB" id="2985014at2759"/>
<evidence type="ECO:0000256" key="3">
    <source>
        <dbReference type="ARBA" id="ARBA00022692"/>
    </source>
</evidence>
<feature type="region of interest" description="Disordered" evidence="6">
    <location>
        <begin position="230"/>
        <end position="255"/>
    </location>
</feature>
<gene>
    <name evidence="8" type="ORF">PhCBS80983_g03777</name>
</gene>
<feature type="compositionally biased region" description="Basic and acidic residues" evidence="6">
    <location>
        <begin position="230"/>
        <end position="246"/>
    </location>
</feature>
<feature type="transmembrane region" description="Helical" evidence="7">
    <location>
        <begin position="184"/>
        <end position="206"/>
    </location>
</feature>
<evidence type="ECO:0000256" key="7">
    <source>
        <dbReference type="SAM" id="Phobius"/>
    </source>
</evidence>
<evidence type="ECO:0000256" key="1">
    <source>
        <dbReference type="ARBA" id="ARBA00004141"/>
    </source>
</evidence>
<feature type="transmembrane region" description="Helical" evidence="7">
    <location>
        <begin position="276"/>
        <end position="296"/>
    </location>
</feature>
<name>A0A507E341_9FUNG</name>
<feature type="transmembrane region" description="Helical" evidence="7">
    <location>
        <begin position="394"/>
        <end position="419"/>
    </location>
</feature>
<organism evidence="8 9">
    <name type="scientific">Powellomyces hirtus</name>
    <dbReference type="NCBI Taxonomy" id="109895"/>
    <lineage>
        <taxon>Eukaryota</taxon>
        <taxon>Fungi</taxon>
        <taxon>Fungi incertae sedis</taxon>
        <taxon>Chytridiomycota</taxon>
        <taxon>Chytridiomycota incertae sedis</taxon>
        <taxon>Chytridiomycetes</taxon>
        <taxon>Spizellomycetales</taxon>
        <taxon>Powellomycetaceae</taxon>
        <taxon>Powellomyces</taxon>
    </lineage>
</organism>
<feature type="transmembrane region" description="Helical" evidence="7">
    <location>
        <begin position="90"/>
        <end position="110"/>
    </location>
</feature>
<dbReference type="GO" id="GO:0016020">
    <property type="term" value="C:membrane"/>
    <property type="evidence" value="ECO:0007669"/>
    <property type="project" value="UniProtKB-SubCell"/>
</dbReference>
<dbReference type="AlphaFoldDB" id="A0A507E341"/>
<dbReference type="PANTHER" id="PTHR43791:SF36">
    <property type="entry name" value="TRANSPORTER, PUTATIVE (AFU_ORTHOLOGUE AFUA_6G08340)-RELATED"/>
    <property type="match status" value="1"/>
</dbReference>
<dbReference type="InterPro" id="IPR011701">
    <property type="entry name" value="MFS"/>
</dbReference>
<feature type="transmembrane region" description="Helical" evidence="7">
    <location>
        <begin position="431"/>
        <end position="452"/>
    </location>
</feature>
<dbReference type="Gene3D" id="1.20.1250.20">
    <property type="entry name" value="MFS general substrate transporter like domains"/>
    <property type="match status" value="2"/>
</dbReference>
<feature type="transmembrane region" description="Helical" evidence="7">
    <location>
        <begin position="116"/>
        <end position="139"/>
    </location>
</feature>
<feature type="transmembrane region" description="Helical" evidence="7">
    <location>
        <begin position="60"/>
        <end position="78"/>
    </location>
</feature>
<evidence type="ECO:0000256" key="5">
    <source>
        <dbReference type="ARBA" id="ARBA00023136"/>
    </source>
</evidence>
<evidence type="ECO:0000256" key="2">
    <source>
        <dbReference type="ARBA" id="ARBA00022448"/>
    </source>
</evidence>
<feature type="transmembrane region" description="Helical" evidence="7">
    <location>
        <begin position="367"/>
        <end position="388"/>
    </location>
</feature>
<accession>A0A507E341</accession>
<evidence type="ECO:0000256" key="4">
    <source>
        <dbReference type="ARBA" id="ARBA00022989"/>
    </source>
</evidence>
<keyword evidence="5 7" id="KW-0472">Membrane</keyword>
<evidence type="ECO:0000313" key="9">
    <source>
        <dbReference type="Proteomes" id="UP000318582"/>
    </source>
</evidence>
<keyword evidence="9" id="KW-1185">Reference proteome</keyword>
<evidence type="ECO:0000313" key="8">
    <source>
        <dbReference type="EMBL" id="TPX57520.1"/>
    </source>
</evidence>
<dbReference type="Proteomes" id="UP000318582">
    <property type="component" value="Unassembled WGS sequence"/>
</dbReference>
<dbReference type="PANTHER" id="PTHR43791">
    <property type="entry name" value="PERMEASE-RELATED"/>
    <property type="match status" value="1"/>
</dbReference>
<feature type="transmembrane region" description="Helical" evidence="7">
    <location>
        <begin position="464"/>
        <end position="488"/>
    </location>
</feature>
<keyword evidence="3 7" id="KW-0812">Transmembrane</keyword>
<dbReference type="SUPFAM" id="SSF103473">
    <property type="entry name" value="MFS general substrate transporter"/>
    <property type="match status" value="1"/>
</dbReference>
<feature type="region of interest" description="Disordered" evidence="6">
    <location>
        <begin position="530"/>
        <end position="549"/>
    </location>
</feature>
<evidence type="ECO:0008006" key="10">
    <source>
        <dbReference type="Google" id="ProtNLM"/>
    </source>
</evidence>
<comment type="subcellular location">
    <subcellularLocation>
        <location evidence="1">Membrane</location>
        <topology evidence="1">Multi-pass membrane protein</topology>
    </subcellularLocation>
</comment>
<proteinExistence type="predicted"/>
<dbReference type="InterPro" id="IPR036259">
    <property type="entry name" value="MFS_trans_sf"/>
</dbReference>
<dbReference type="GO" id="GO:0022857">
    <property type="term" value="F:transmembrane transporter activity"/>
    <property type="evidence" value="ECO:0007669"/>
    <property type="project" value="InterPro"/>
</dbReference>